<gene>
    <name evidence="1" type="ORF">K7432_015916</name>
</gene>
<comment type="caution">
    <text evidence="1">The sequence shown here is derived from an EMBL/GenBank/DDBJ whole genome shotgun (WGS) entry which is preliminary data.</text>
</comment>
<accession>A0ABR2VMD6</accession>
<proteinExistence type="predicted"/>
<organism evidence="1 2">
    <name type="scientific">Basidiobolus ranarum</name>
    <dbReference type="NCBI Taxonomy" id="34480"/>
    <lineage>
        <taxon>Eukaryota</taxon>
        <taxon>Fungi</taxon>
        <taxon>Fungi incertae sedis</taxon>
        <taxon>Zoopagomycota</taxon>
        <taxon>Entomophthoromycotina</taxon>
        <taxon>Basidiobolomycetes</taxon>
        <taxon>Basidiobolales</taxon>
        <taxon>Basidiobolaceae</taxon>
        <taxon>Basidiobolus</taxon>
    </lineage>
</organism>
<name>A0ABR2VMD6_9FUNG</name>
<evidence type="ECO:0000313" key="2">
    <source>
        <dbReference type="Proteomes" id="UP001479436"/>
    </source>
</evidence>
<evidence type="ECO:0000313" key="1">
    <source>
        <dbReference type="EMBL" id="KAK9680507.1"/>
    </source>
</evidence>
<dbReference type="EMBL" id="JASJQH010009223">
    <property type="protein sequence ID" value="KAK9680507.1"/>
    <property type="molecule type" value="Genomic_DNA"/>
</dbReference>
<dbReference type="Proteomes" id="UP001479436">
    <property type="component" value="Unassembled WGS sequence"/>
</dbReference>
<keyword evidence="2" id="KW-1185">Reference proteome</keyword>
<sequence length="74" mass="8462">MQSLIHKNLPMTFLRLSPEESAVVELPLLLELISSENFVEEKRPSGANVYMRLTPEIDMSTESHKTSRRSSVEM</sequence>
<reference evidence="1 2" key="1">
    <citation type="submission" date="2023-04" db="EMBL/GenBank/DDBJ databases">
        <title>Genome of Basidiobolus ranarum AG-B5.</title>
        <authorList>
            <person name="Stajich J.E."/>
            <person name="Carter-House D."/>
            <person name="Gryganskyi A."/>
        </authorList>
    </citation>
    <scope>NUCLEOTIDE SEQUENCE [LARGE SCALE GENOMIC DNA]</scope>
    <source>
        <strain evidence="1 2">AG-B5</strain>
    </source>
</reference>
<protein>
    <submittedName>
        <fullName evidence="1">Uncharacterized protein</fullName>
    </submittedName>
</protein>